<dbReference type="VEuPathDB" id="TrichDB:TVAGG3_0873340"/>
<dbReference type="AlphaFoldDB" id="A2FJF2"/>
<name>A2FJF2_TRIV3</name>
<reference evidence="1" key="1">
    <citation type="submission" date="2006-10" db="EMBL/GenBank/DDBJ databases">
        <authorList>
            <person name="Amadeo P."/>
            <person name="Zhao Q."/>
            <person name="Wortman J."/>
            <person name="Fraser-Liggett C."/>
            <person name="Carlton J."/>
        </authorList>
    </citation>
    <scope>NUCLEOTIDE SEQUENCE</scope>
    <source>
        <strain evidence="1">G3</strain>
    </source>
</reference>
<evidence type="ECO:0000313" key="1">
    <source>
        <dbReference type="EMBL" id="EAX94965.1"/>
    </source>
</evidence>
<evidence type="ECO:0000313" key="2">
    <source>
        <dbReference type="Proteomes" id="UP000001542"/>
    </source>
</evidence>
<accession>A2FJF2</accession>
<dbReference type="Proteomes" id="UP000001542">
    <property type="component" value="Unassembled WGS sequence"/>
</dbReference>
<gene>
    <name evidence="1" type="ORF">TVAG_205630</name>
</gene>
<dbReference type="RefSeq" id="XP_001307895.1">
    <property type="nucleotide sequence ID" value="XM_001307894.1"/>
</dbReference>
<protein>
    <submittedName>
        <fullName evidence="1">Uncharacterized protein</fullName>
    </submittedName>
</protein>
<keyword evidence="2" id="KW-1185">Reference proteome</keyword>
<dbReference type="VEuPathDB" id="TrichDB:TVAG_205630"/>
<organism evidence="1 2">
    <name type="scientific">Trichomonas vaginalis (strain ATCC PRA-98 / G3)</name>
    <dbReference type="NCBI Taxonomy" id="412133"/>
    <lineage>
        <taxon>Eukaryota</taxon>
        <taxon>Metamonada</taxon>
        <taxon>Parabasalia</taxon>
        <taxon>Trichomonadida</taxon>
        <taxon>Trichomonadidae</taxon>
        <taxon>Trichomonas</taxon>
    </lineage>
</organism>
<proteinExistence type="predicted"/>
<dbReference type="EMBL" id="DS113829">
    <property type="protein sequence ID" value="EAX94965.1"/>
    <property type="molecule type" value="Genomic_DNA"/>
</dbReference>
<reference evidence="1" key="2">
    <citation type="journal article" date="2007" name="Science">
        <title>Draft genome sequence of the sexually transmitted pathogen Trichomonas vaginalis.</title>
        <authorList>
            <person name="Carlton J.M."/>
            <person name="Hirt R.P."/>
            <person name="Silva J.C."/>
            <person name="Delcher A.L."/>
            <person name="Schatz M."/>
            <person name="Zhao Q."/>
            <person name="Wortman J.R."/>
            <person name="Bidwell S.L."/>
            <person name="Alsmark U.C.M."/>
            <person name="Besteiro S."/>
            <person name="Sicheritz-Ponten T."/>
            <person name="Noel C.J."/>
            <person name="Dacks J.B."/>
            <person name="Foster P.G."/>
            <person name="Simillion C."/>
            <person name="Van de Peer Y."/>
            <person name="Miranda-Saavedra D."/>
            <person name="Barton G.J."/>
            <person name="Westrop G.D."/>
            <person name="Mueller S."/>
            <person name="Dessi D."/>
            <person name="Fiori P.L."/>
            <person name="Ren Q."/>
            <person name="Paulsen I."/>
            <person name="Zhang H."/>
            <person name="Bastida-Corcuera F.D."/>
            <person name="Simoes-Barbosa A."/>
            <person name="Brown M.T."/>
            <person name="Hayes R.D."/>
            <person name="Mukherjee M."/>
            <person name="Okumura C.Y."/>
            <person name="Schneider R."/>
            <person name="Smith A.J."/>
            <person name="Vanacova S."/>
            <person name="Villalvazo M."/>
            <person name="Haas B.J."/>
            <person name="Pertea M."/>
            <person name="Feldblyum T.V."/>
            <person name="Utterback T.R."/>
            <person name="Shu C.L."/>
            <person name="Osoegawa K."/>
            <person name="de Jong P.J."/>
            <person name="Hrdy I."/>
            <person name="Horvathova L."/>
            <person name="Zubacova Z."/>
            <person name="Dolezal P."/>
            <person name="Malik S.B."/>
            <person name="Logsdon J.M. Jr."/>
            <person name="Henze K."/>
            <person name="Gupta A."/>
            <person name="Wang C.C."/>
            <person name="Dunne R.L."/>
            <person name="Upcroft J.A."/>
            <person name="Upcroft P."/>
            <person name="White O."/>
            <person name="Salzberg S.L."/>
            <person name="Tang P."/>
            <person name="Chiu C.-H."/>
            <person name="Lee Y.-S."/>
            <person name="Embley T.M."/>
            <person name="Coombs G.H."/>
            <person name="Mottram J.C."/>
            <person name="Tachezy J."/>
            <person name="Fraser-Liggett C.M."/>
            <person name="Johnson P.J."/>
        </authorList>
    </citation>
    <scope>NUCLEOTIDE SEQUENCE [LARGE SCALE GENOMIC DNA]</scope>
    <source>
        <strain evidence="1">G3</strain>
    </source>
</reference>
<sequence>MNAVECRITSIILPRVIPSRIFISWRCGRVLGKTAPFPANDQMISVKESFIVPKQIGEDVSVILAVHAIDKKGNSIKFSDAKIDIPESIYTKKSVFLQGICTSSIGEFVVETELVAKNNNFPTPPYEAEEYASSYIEIVNSIESTIDDDTVPERYIKADELLNTFSELPADSVSDAQIQRITDSFDKLEKCNTKLNGRYDLIVQTILGMMEKDYLFVLPNGQVKSYGSFHNSQELRYPYIGLILCNTLKKLSSPSIGFNLEEIDHFMIEICSLFAGLIANDEQHDRGLLYIVTNICFLVQYIRTNLQLNLPNFELMILITYKQIIARILEIDVQQINKFINNPKKFITWYKDHTSMCNDLGVPKNILNMNIHSYLIKHMDFSIMKWWLSQPTVGTADYQALVSSVPGQWPYLTSLMFIVSNAEKLVKKKVTKDQIYAPCRGSIFISILRKLESLKMVSISQRQYAAITEPDKVKAILQSANDYSEAINSIATDVIIADNLPEPQSI</sequence>
<dbReference type="KEGG" id="tva:4752709"/>
<dbReference type="InParanoid" id="A2FJF2"/>